<dbReference type="GO" id="GO:0006361">
    <property type="term" value="P:transcription initiation at RNA polymerase I promoter"/>
    <property type="evidence" value="ECO:0007669"/>
    <property type="project" value="EnsemblFungi"/>
</dbReference>
<evidence type="ECO:0000313" key="3">
    <source>
        <dbReference type="EMBL" id="CCE89555.1"/>
    </source>
</evidence>
<reference evidence="3 4" key="1">
    <citation type="journal article" date="2011" name="Proc. Natl. Acad. Sci. U.S.A.">
        <title>Evolutionary erosion of yeast sex chromosomes by mating-type switching accidents.</title>
        <authorList>
            <person name="Gordon J.L."/>
            <person name="Armisen D."/>
            <person name="Proux-Wera E."/>
            <person name="Oheigeartaigh S.S."/>
            <person name="Byrne K.P."/>
            <person name="Wolfe K.H."/>
        </authorList>
    </citation>
    <scope>NUCLEOTIDE SEQUENCE [LARGE SCALE GENOMIC DNA]</scope>
    <source>
        <strain evidence="4">ATCC 10662 / CBS 1146 / NBRC 0425 / NCYC 2629 / NRRL Y-866</strain>
    </source>
</reference>
<dbReference type="GO" id="GO:0001042">
    <property type="term" value="F:RNA polymerase I core binding"/>
    <property type="evidence" value="ECO:0007669"/>
    <property type="project" value="EnsemblFungi"/>
</dbReference>
<dbReference type="InParanoid" id="G8ZLR1"/>
<keyword evidence="4" id="KW-1185">Reference proteome</keyword>
<evidence type="ECO:0000256" key="2">
    <source>
        <dbReference type="SAM" id="MobiDB-lite"/>
    </source>
</evidence>
<dbReference type="KEGG" id="tdl:TDEL_0A02230"/>
<dbReference type="InterPro" id="IPR007991">
    <property type="entry name" value="RNA_pol_I_trans_ini_fac_RRN3"/>
</dbReference>
<dbReference type="PANTHER" id="PTHR12790:SF0">
    <property type="entry name" value="RNA POLYMERASE I-SPECIFIC TRANSCRIPTION INITIATION FACTOR RRN3-RELATED"/>
    <property type="match status" value="1"/>
</dbReference>
<dbReference type="GO" id="GO:0005730">
    <property type="term" value="C:nucleolus"/>
    <property type="evidence" value="ECO:0007669"/>
    <property type="project" value="EnsemblFungi"/>
</dbReference>
<dbReference type="GO" id="GO:0000182">
    <property type="term" value="F:rDNA binding"/>
    <property type="evidence" value="ECO:0007669"/>
    <property type="project" value="EnsemblFungi"/>
</dbReference>
<dbReference type="Proteomes" id="UP000005627">
    <property type="component" value="Chromosome 1"/>
</dbReference>
<feature type="region of interest" description="Disordered" evidence="2">
    <location>
        <begin position="254"/>
        <end position="314"/>
    </location>
</feature>
<dbReference type="GO" id="GO:0001181">
    <property type="term" value="F:RNA polymerase I general transcription initiation factor activity"/>
    <property type="evidence" value="ECO:0007669"/>
    <property type="project" value="EnsemblFungi"/>
</dbReference>
<dbReference type="GO" id="GO:0001179">
    <property type="term" value="F:RNA polymerase I general transcription initiation factor binding"/>
    <property type="evidence" value="ECO:0007669"/>
    <property type="project" value="EnsemblFungi"/>
</dbReference>
<organism evidence="3 4">
    <name type="scientific">Torulaspora delbrueckii</name>
    <name type="common">Yeast</name>
    <name type="synonym">Candida colliculosa</name>
    <dbReference type="NCBI Taxonomy" id="4950"/>
    <lineage>
        <taxon>Eukaryota</taxon>
        <taxon>Fungi</taxon>
        <taxon>Dikarya</taxon>
        <taxon>Ascomycota</taxon>
        <taxon>Saccharomycotina</taxon>
        <taxon>Saccharomycetes</taxon>
        <taxon>Saccharomycetales</taxon>
        <taxon>Saccharomycetaceae</taxon>
        <taxon>Torulaspora</taxon>
    </lineage>
</organism>
<dbReference type="STRING" id="1076872.G8ZLR1"/>
<dbReference type="EMBL" id="HE616742">
    <property type="protein sequence ID" value="CCE89555.1"/>
    <property type="molecule type" value="Genomic_DNA"/>
</dbReference>
<protein>
    <recommendedName>
        <fullName evidence="5">RNA polymerase I-specific transcription initiation factor RRN3</fullName>
    </recommendedName>
</protein>
<dbReference type="AlphaFoldDB" id="G8ZLR1"/>
<feature type="compositionally biased region" description="Acidic residues" evidence="2">
    <location>
        <begin position="295"/>
        <end position="307"/>
    </location>
</feature>
<accession>G8ZLR1</accession>
<dbReference type="RefSeq" id="XP_003678766.1">
    <property type="nucleotide sequence ID" value="XM_003678718.1"/>
</dbReference>
<dbReference type="Pfam" id="PF05327">
    <property type="entry name" value="RRN3"/>
    <property type="match status" value="1"/>
</dbReference>
<evidence type="ECO:0008006" key="5">
    <source>
        <dbReference type="Google" id="ProtNLM"/>
    </source>
</evidence>
<dbReference type="HOGENOM" id="CLU_010579_2_0_1"/>
<sequence length="616" mass="71637">MMAFENTSKRPAQDMGLTSIEPKKRKVKFSDQVMMHSAESHGITNHDDSDVSIEMYKKFVRSALDELESKSCTQLSLIANQVALPKKSENQISITNLGVLLDVLSDNINRIDTSRASPLIQAIINFEKWWELPSQTLGKYIFFIRVLCSSIPKWWQDVSMVLISGFHLPLEKTVSHHDMLRYLLKMIPSSMGFIDIYMPKLFPNNNDSCKKLVNYISNLLKFTGYCKELQFQAWSLIIERVISLDVELQNELDELDDDIDDDDLNDDEDDEDEDEEQDDDQDKEIDGNETKYDSDASDDDEVMEGQEEYNVQSSQNIKELSTKLDAILTLITDCLGDKVTPESLESGEGVSIFNTITTLFKTHVLPTYFTKSIQYIMFHISQQQIELMDSFLVTLIDISFSPTETAETRIKSLQYLGSYIARAKKLSRTQIIFVASYLTSWLNRYVLEREEEVDQPGGMDRFKHFYAAFQSLCYIFCFRYQLFRDGDGNWECELEKFFQRMVISKFNPLKYCNENVMLMFARISQHEDVAYCFSIIENNNNQRLRGIIGRGDTDRKGAYSSAAMTWSLATRQQFIDLQSYFPYDPLILERYKIMMKEYYIEWNEVSGEYESDEFEE</sequence>
<dbReference type="eggNOG" id="KOG2434">
    <property type="taxonomic scope" value="Eukaryota"/>
</dbReference>
<feature type="compositionally biased region" description="Acidic residues" evidence="2">
    <location>
        <begin position="254"/>
        <end position="283"/>
    </location>
</feature>
<feature type="compositionally biased region" description="Basic and acidic residues" evidence="2">
    <location>
        <begin position="284"/>
        <end position="294"/>
    </location>
</feature>
<comment type="similarity">
    <text evidence="1">Belongs to the RRN3 family.</text>
</comment>
<gene>
    <name evidence="3" type="primary">TDEL0A02230</name>
    <name evidence="3" type="ORF">TDEL_0A02230</name>
</gene>
<name>G8ZLR1_TORDE</name>
<dbReference type="GeneID" id="11503382"/>
<proteinExistence type="inferred from homology"/>
<dbReference type="PANTHER" id="PTHR12790">
    <property type="entry name" value="TRANSCRIPTION INITIATION FACTOR IA RRN3"/>
    <property type="match status" value="1"/>
</dbReference>
<dbReference type="OrthoDB" id="26970at2759"/>
<feature type="region of interest" description="Disordered" evidence="2">
    <location>
        <begin position="1"/>
        <end position="21"/>
    </location>
</feature>
<evidence type="ECO:0000313" key="4">
    <source>
        <dbReference type="Proteomes" id="UP000005627"/>
    </source>
</evidence>
<evidence type="ECO:0000256" key="1">
    <source>
        <dbReference type="ARBA" id="ARBA00010098"/>
    </source>
</evidence>
<dbReference type="FunCoup" id="G8ZLR1">
    <property type="interactions" value="699"/>
</dbReference>